<dbReference type="Gene3D" id="3.40.30.10">
    <property type="entry name" value="Glutaredoxin"/>
    <property type="match status" value="1"/>
</dbReference>
<dbReference type="NCBIfam" id="TIGR01617">
    <property type="entry name" value="arsC_related"/>
    <property type="match status" value="1"/>
</dbReference>
<gene>
    <name evidence="4" type="ORF">A6E74_11305</name>
</gene>
<evidence type="ECO:0000256" key="1">
    <source>
        <dbReference type="ARBA" id="ARBA00023157"/>
    </source>
</evidence>
<dbReference type="PROSITE" id="PS51353">
    <property type="entry name" value="ARSC"/>
    <property type="match status" value="1"/>
</dbReference>
<dbReference type="RefSeq" id="WP_067481360.1">
    <property type="nucleotide sequence ID" value="NZ_JBKIZR010000017.1"/>
</dbReference>
<proteinExistence type="inferred from homology"/>
<keyword evidence="2" id="KW-0676">Redox-active center</keyword>
<sequence length="118" mass="13786">MRIKVFGSKDCLTCLKAKKWLENHRLAYQFIDLEKTALSIQDAKELCSFKEVQATQLFATWSEAFLKMQVDLSNLQNSQLISLCREHTEVLRRPLIIIDDVLFIGYDEQLLEQLVVHE</sequence>
<dbReference type="InterPro" id="IPR006504">
    <property type="entry name" value="Tscrpt_reg_Spx/MgsR"/>
</dbReference>
<comment type="similarity">
    <text evidence="3">Belongs to the ArsC family.</text>
</comment>
<dbReference type="PANTHER" id="PTHR30041:SF7">
    <property type="entry name" value="GLOBAL TRANSCRIPTIONAL REGULATOR SPX"/>
    <property type="match status" value="1"/>
</dbReference>
<dbReference type="InterPro" id="IPR036249">
    <property type="entry name" value="Thioredoxin-like_sf"/>
</dbReference>
<reference evidence="4 5" key="1">
    <citation type="submission" date="2016-04" db="EMBL/GenBank/DDBJ databases">
        <title>Draft genome of an Enterococcus thailandicus strain isolated from bovine feces.</title>
        <authorList>
            <person name="Beukers A.G."/>
            <person name="Zaheer R."/>
            <person name="Goji N."/>
            <person name="Cook S.R."/>
            <person name="Amoako K."/>
            <person name="Chaves A.V."/>
            <person name="Ward M.P."/>
            <person name="Mcallister T.A."/>
        </authorList>
    </citation>
    <scope>NUCLEOTIDE SEQUENCE [LARGE SCALE GENOMIC DNA]</scope>
    <source>
        <strain evidence="4 5">F0711D 46</strain>
    </source>
</reference>
<dbReference type="PANTHER" id="PTHR30041">
    <property type="entry name" value="ARSENATE REDUCTASE"/>
    <property type="match status" value="1"/>
</dbReference>
<dbReference type="Pfam" id="PF03960">
    <property type="entry name" value="ArsC"/>
    <property type="match status" value="1"/>
</dbReference>
<dbReference type="CDD" id="cd03032">
    <property type="entry name" value="ArsC_Spx"/>
    <property type="match status" value="1"/>
</dbReference>
<dbReference type="InterPro" id="IPR006660">
    <property type="entry name" value="Arsenate_reductase-like"/>
</dbReference>
<organism evidence="4 5">
    <name type="scientific">Enterococcus thailandicus</name>
    <dbReference type="NCBI Taxonomy" id="417368"/>
    <lineage>
        <taxon>Bacteria</taxon>
        <taxon>Bacillati</taxon>
        <taxon>Bacillota</taxon>
        <taxon>Bacilli</taxon>
        <taxon>Lactobacillales</taxon>
        <taxon>Enterococcaceae</taxon>
        <taxon>Enterococcus</taxon>
    </lineage>
</organism>
<keyword evidence="5" id="KW-1185">Reference proteome</keyword>
<protein>
    <submittedName>
        <fullName evidence="4">Transcriptional regulator</fullName>
    </submittedName>
</protein>
<dbReference type="SUPFAM" id="SSF52833">
    <property type="entry name" value="Thioredoxin-like"/>
    <property type="match status" value="1"/>
</dbReference>
<dbReference type="AlphaFoldDB" id="A0A179EU37"/>
<dbReference type="Proteomes" id="UP000078516">
    <property type="component" value="Unassembled WGS sequence"/>
</dbReference>
<dbReference type="EMBL" id="LWMN01000002">
    <property type="protein sequence ID" value="OAQ56718.1"/>
    <property type="molecule type" value="Genomic_DNA"/>
</dbReference>
<evidence type="ECO:0000256" key="3">
    <source>
        <dbReference type="PROSITE-ProRule" id="PRU01282"/>
    </source>
</evidence>
<accession>A0A179EU37</accession>
<name>A0A179EU37_ENTTH</name>
<keyword evidence="1" id="KW-1015">Disulfide bond</keyword>
<evidence type="ECO:0000313" key="5">
    <source>
        <dbReference type="Proteomes" id="UP000078516"/>
    </source>
</evidence>
<evidence type="ECO:0000256" key="2">
    <source>
        <dbReference type="ARBA" id="ARBA00023284"/>
    </source>
</evidence>
<evidence type="ECO:0000313" key="4">
    <source>
        <dbReference type="EMBL" id="OAQ56718.1"/>
    </source>
</evidence>
<comment type="caution">
    <text evidence="4">The sequence shown here is derived from an EMBL/GenBank/DDBJ whole genome shotgun (WGS) entry which is preliminary data.</text>
</comment>